<sequence>MLDAPPTPPVSVAQSSALKNASLKGKADFDDLRAQGLELGGLAISKIRPGDDEGMIVVDRTNDVDDKHVVGCNIMCFLFPLFFVPASSLPSSFPFLYGLRMRRGDYILLVPDAIMHRVSECCGADCWECQPTCGCV</sequence>
<feature type="transmembrane region" description="Helical" evidence="1">
    <location>
        <begin position="77"/>
        <end position="99"/>
    </location>
</feature>
<protein>
    <submittedName>
        <fullName evidence="2">UBIQUITIN-CONJUGAT-2 domain-containing protein</fullName>
    </submittedName>
</protein>
<keyword evidence="1" id="KW-0472">Membrane</keyword>
<comment type="caution">
    <text evidence="2">The sequence shown here is derived from an EMBL/GenBank/DDBJ whole genome shotgun (WGS) entry which is preliminary data.</text>
</comment>
<evidence type="ECO:0000313" key="3">
    <source>
        <dbReference type="Proteomes" id="UP000620124"/>
    </source>
</evidence>
<keyword evidence="1" id="KW-1133">Transmembrane helix</keyword>
<organism evidence="2 3">
    <name type="scientific">Mycena venus</name>
    <dbReference type="NCBI Taxonomy" id="2733690"/>
    <lineage>
        <taxon>Eukaryota</taxon>
        <taxon>Fungi</taxon>
        <taxon>Dikarya</taxon>
        <taxon>Basidiomycota</taxon>
        <taxon>Agaricomycotina</taxon>
        <taxon>Agaricomycetes</taxon>
        <taxon>Agaricomycetidae</taxon>
        <taxon>Agaricales</taxon>
        <taxon>Marasmiineae</taxon>
        <taxon>Mycenaceae</taxon>
        <taxon>Mycena</taxon>
    </lineage>
</organism>
<evidence type="ECO:0000256" key="1">
    <source>
        <dbReference type="SAM" id="Phobius"/>
    </source>
</evidence>
<dbReference type="OrthoDB" id="3054587at2759"/>
<dbReference type="AlphaFoldDB" id="A0A8H6YGV2"/>
<dbReference type="Proteomes" id="UP000620124">
    <property type="component" value="Unassembled WGS sequence"/>
</dbReference>
<keyword evidence="3" id="KW-1185">Reference proteome</keyword>
<proteinExistence type="predicted"/>
<name>A0A8H6YGV2_9AGAR</name>
<reference evidence="2" key="1">
    <citation type="submission" date="2020-05" db="EMBL/GenBank/DDBJ databases">
        <title>Mycena genomes resolve the evolution of fungal bioluminescence.</title>
        <authorList>
            <person name="Tsai I.J."/>
        </authorList>
    </citation>
    <scope>NUCLEOTIDE SEQUENCE</scope>
    <source>
        <strain evidence="2">CCC161011</strain>
    </source>
</reference>
<keyword evidence="1" id="KW-0812">Transmembrane</keyword>
<gene>
    <name evidence="2" type="ORF">MVEN_00897600</name>
</gene>
<dbReference type="EMBL" id="JACAZI010000006">
    <property type="protein sequence ID" value="KAF7358471.1"/>
    <property type="molecule type" value="Genomic_DNA"/>
</dbReference>
<accession>A0A8H6YGV2</accession>
<evidence type="ECO:0000313" key="2">
    <source>
        <dbReference type="EMBL" id="KAF7358471.1"/>
    </source>
</evidence>